<dbReference type="InterPro" id="IPR032710">
    <property type="entry name" value="NTF2-like_dom_sf"/>
</dbReference>
<feature type="domain" description="SnoaL-like" evidence="1">
    <location>
        <begin position="16"/>
        <end position="136"/>
    </location>
</feature>
<dbReference type="SUPFAM" id="SSF54427">
    <property type="entry name" value="NTF2-like"/>
    <property type="match status" value="1"/>
</dbReference>
<comment type="caution">
    <text evidence="2">The sequence shown here is derived from an EMBL/GenBank/DDBJ whole genome shotgun (WGS) entry which is preliminary data.</text>
</comment>
<gene>
    <name evidence="2" type="ORF">H6P80_00025</name>
</gene>
<dbReference type="Proteomes" id="UP000564378">
    <property type="component" value="Unassembled WGS sequence"/>
</dbReference>
<reference evidence="2 3" key="1">
    <citation type="submission" date="2020-08" db="EMBL/GenBank/DDBJ databases">
        <title>Draft genome sequence of Parasphingopyxis sp. GrpM-11.</title>
        <authorList>
            <person name="Oh J."/>
            <person name="Roh D.-H."/>
        </authorList>
    </citation>
    <scope>NUCLEOTIDE SEQUENCE [LARGE SCALE GENOMIC DNA]</scope>
    <source>
        <strain evidence="2 3">GrpM-11</strain>
    </source>
</reference>
<dbReference type="Gene3D" id="3.10.450.50">
    <property type="match status" value="1"/>
</dbReference>
<dbReference type="EMBL" id="JACJVJ010000001">
    <property type="protein sequence ID" value="MBC2775997.1"/>
    <property type="molecule type" value="Genomic_DNA"/>
</dbReference>
<name>A0A842HUB0_9SPHN</name>
<dbReference type="AlphaFoldDB" id="A0A842HUB0"/>
<dbReference type="CDD" id="cd00531">
    <property type="entry name" value="NTF2_like"/>
    <property type="match status" value="1"/>
</dbReference>
<dbReference type="Pfam" id="PF13577">
    <property type="entry name" value="SnoaL_4"/>
    <property type="match status" value="1"/>
</dbReference>
<protein>
    <submittedName>
        <fullName evidence="2">Nuclear transport factor 2 family protein</fullName>
    </submittedName>
</protein>
<organism evidence="2 3">
    <name type="scientific">Parasphingopyxis marina</name>
    <dbReference type="NCBI Taxonomy" id="2761622"/>
    <lineage>
        <taxon>Bacteria</taxon>
        <taxon>Pseudomonadati</taxon>
        <taxon>Pseudomonadota</taxon>
        <taxon>Alphaproteobacteria</taxon>
        <taxon>Sphingomonadales</taxon>
        <taxon>Sphingomonadaceae</taxon>
        <taxon>Parasphingopyxis</taxon>
    </lineage>
</organism>
<accession>A0A842HUB0</accession>
<dbReference type="InterPro" id="IPR037401">
    <property type="entry name" value="SnoaL-like"/>
</dbReference>
<sequence>MPEEPFTPAEMERLRDLLVRDEIMQCLYRYARGLDRHDDDLIASAFWPDAEVNYLEDFSGPRDPFVDWGNELHESKYEIHQHHLTTQNIDVDGDVAHVESYVIYMLRSPEKLQYLGSGRYIDKCERRDGVWRIALREFVPEMRIAVEDGSSYERADPPGPSFWDRRDISYQRPMRRRNGEE</sequence>
<evidence type="ECO:0000259" key="1">
    <source>
        <dbReference type="Pfam" id="PF13577"/>
    </source>
</evidence>
<proteinExistence type="predicted"/>
<evidence type="ECO:0000313" key="3">
    <source>
        <dbReference type="Proteomes" id="UP000564378"/>
    </source>
</evidence>
<dbReference type="RefSeq" id="WP_185799317.1">
    <property type="nucleotide sequence ID" value="NZ_JACJVJ010000001.1"/>
</dbReference>
<evidence type="ECO:0000313" key="2">
    <source>
        <dbReference type="EMBL" id="MBC2775997.1"/>
    </source>
</evidence>
<keyword evidence="3" id="KW-1185">Reference proteome</keyword>